<dbReference type="EMBL" id="PSQG01000004">
    <property type="protein sequence ID" value="RCH45520.1"/>
    <property type="molecule type" value="Genomic_DNA"/>
</dbReference>
<keyword evidence="4" id="KW-0804">Transcription</keyword>
<dbReference type="RefSeq" id="WP_114001769.1">
    <property type="nucleotide sequence ID" value="NZ_PSQG01000004.1"/>
</dbReference>
<dbReference type="InterPro" id="IPR005119">
    <property type="entry name" value="LysR_subst-bd"/>
</dbReference>
<organism evidence="6 7">
    <name type="scientific">Blautia obeum</name>
    <dbReference type="NCBI Taxonomy" id="40520"/>
    <lineage>
        <taxon>Bacteria</taxon>
        <taxon>Bacillati</taxon>
        <taxon>Bacillota</taxon>
        <taxon>Clostridia</taxon>
        <taxon>Lachnospirales</taxon>
        <taxon>Lachnospiraceae</taxon>
        <taxon>Blautia</taxon>
    </lineage>
</organism>
<dbReference type="GO" id="GO:0003700">
    <property type="term" value="F:DNA-binding transcription factor activity"/>
    <property type="evidence" value="ECO:0007669"/>
    <property type="project" value="InterPro"/>
</dbReference>
<dbReference type="Pfam" id="PF03466">
    <property type="entry name" value="LysR_substrate"/>
    <property type="match status" value="1"/>
</dbReference>
<evidence type="ECO:0000256" key="3">
    <source>
        <dbReference type="ARBA" id="ARBA00023125"/>
    </source>
</evidence>
<comment type="similarity">
    <text evidence="1">Belongs to the LysR transcriptional regulatory family.</text>
</comment>
<dbReference type="GO" id="GO:0003677">
    <property type="term" value="F:DNA binding"/>
    <property type="evidence" value="ECO:0007669"/>
    <property type="project" value="UniProtKB-KW"/>
</dbReference>
<dbReference type="SUPFAM" id="SSF53850">
    <property type="entry name" value="Periplasmic binding protein-like II"/>
    <property type="match status" value="1"/>
</dbReference>
<proteinExistence type="inferred from homology"/>
<dbReference type="InterPro" id="IPR036390">
    <property type="entry name" value="WH_DNA-bd_sf"/>
</dbReference>
<name>A0A367G4E3_9FIRM</name>
<dbReference type="AlphaFoldDB" id="A0A367G4E3"/>
<dbReference type="PANTHER" id="PTHR30419:SF8">
    <property type="entry name" value="NITROGEN ASSIMILATION TRANSCRIPTIONAL ACTIVATOR-RELATED"/>
    <property type="match status" value="1"/>
</dbReference>
<dbReference type="PRINTS" id="PR00039">
    <property type="entry name" value="HTHLYSR"/>
</dbReference>
<dbReference type="SUPFAM" id="SSF46785">
    <property type="entry name" value="Winged helix' DNA-binding domain"/>
    <property type="match status" value="1"/>
</dbReference>
<evidence type="ECO:0000256" key="1">
    <source>
        <dbReference type="ARBA" id="ARBA00009437"/>
    </source>
</evidence>
<protein>
    <submittedName>
        <fullName evidence="6">LysR family transcriptional regulator</fullName>
    </submittedName>
</protein>
<dbReference type="InterPro" id="IPR036388">
    <property type="entry name" value="WH-like_DNA-bd_sf"/>
</dbReference>
<feature type="domain" description="HTH lysR-type" evidence="5">
    <location>
        <begin position="14"/>
        <end position="64"/>
    </location>
</feature>
<dbReference type="InterPro" id="IPR000847">
    <property type="entry name" value="LysR_HTH_N"/>
</dbReference>
<dbReference type="CDD" id="cd05466">
    <property type="entry name" value="PBP2_LTTR_substrate"/>
    <property type="match status" value="1"/>
</dbReference>
<keyword evidence="2" id="KW-0805">Transcription regulation</keyword>
<dbReference type="GO" id="GO:0005829">
    <property type="term" value="C:cytosol"/>
    <property type="evidence" value="ECO:0007669"/>
    <property type="project" value="TreeGrafter"/>
</dbReference>
<dbReference type="PROSITE" id="PS50931">
    <property type="entry name" value="HTH_LYSR"/>
    <property type="match status" value="1"/>
</dbReference>
<evidence type="ECO:0000313" key="7">
    <source>
        <dbReference type="Proteomes" id="UP000253208"/>
    </source>
</evidence>
<gene>
    <name evidence="6" type="ORF">C4886_04140</name>
</gene>
<evidence type="ECO:0000256" key="2">
    <source>
        <dbReference type="ARBA" id="ARBA00023015"/>
    </source>
</evidence>
<accession>A0A367G4E3</accession>
<reference evidence="6 7" key="1">
    <citation type="submission" date="2018-02" db="EMBL/GenBank/DDBJ databases">
        <title>Complete genome sequencing of Faecalibacterium prausnitzii strains isolated from the human gut.</title>
        <authorList>
            <person name="Fitzgerald B.C."/>
            <person name="Shkoporov A.N."/>
            <person name="Ross P.R."/>
            <person name="Hill C."/>
        </authorList>
    </citation>
    <scope>NUCLEOTIDE SEQUENCE [LARGE SCALE GENOMIC DNA]</scope>
    <source>
        <strain evidence="6 7">APC942/31-1</strain>
    </source>
</reference>
<dbReference type="Pfam" id="PF00126">
    <property type="entry name" value="HTH_1"/>
    <property type="match status" value="1"/>
</dbReference>
<evidence type="ECO:0000313" key="6">
    <source>
        <dbReference type="EMBL" id="RCH45520.1"/>
    </source>
</evidence>
<sequence length="308" mass="35391">MLLPQFPFSSRNLYILCIAKYQNLTKAAQELYISQPTLTKHLQKLEREMGTKLFSRSGNSYTPTFAGRKYMEYTRKILQIQQDWEKELKDLTENNEGELNVAFPLMRSTCMVPQIMTSFFQKYPKVKVNILEEAYSIQEKLLLNDQLDFGIFNEVHKHPKLEYELLKKEEILLIMPPEHPLAAAGSVSTHGIYPKLDLSLLAEEPFILHFPEQTTGQLSLEALKAAHIKPYVPIQSRNTETCVKLCMQGLGMCFTPETYVQNMDLPVKPACFSIGEDGVFSTLTIAYRRGTYLPQYARDFICTARKVL</sequence>
<dbReference type="InterPro" id="IPR050950">
    <property type="entry name" value="HTH-type_LysR_regulators"/>
</dbReference>
<dbReference type="Gene3D" id="1.10.10.10">
    <property type="entry name" value="Winged helix-like DNA-binding domain superfamily/Winged helix DNA-binding domain"/>
    <property type="match status" value="1"/>
</dbReference>
<comment type="caution">
    <text evidence="6">The sequence shown here is derived from an EMBL/GenBank/DDBJ whole genome shotgun (WGS) entry which is preliminary data.</text>
</comment>
<dbReference type="PANTHER" id="PTHR30419">
    <property type="entry name" value="HTH-TYPE TRANSCRIPTIONAL REGULATOR YBHD"/>
    <property type="match status" value="1"/>
</dbReference>
<evidence type="ECO:0000259" key="5">
    <source>
        <dbReference type="PROSITE" id="PS50931"/>
    </source>
</evidence>
<evidence type="ECO:0000256" key="4">
    <source>
        <dbReference type="ARBA" id="ARBA00023163"/>
    </source>
</evidence>
<dbReference type="Gene3D" id="3.40.190.290">
    <property type="match status" value="1"/>
</dbReference>
<keyword evidence="3" id="KW-0238">DNA-binding</keyword>
<dbReference type="Proteomes" id="UP000253208">
    <property type="component" value="Unassembled WGS sequence"/>
</dbReference>